<dbReference type="EMBL" id="RAWE01000051">
    <property type="protein sequence ID" value="RKH02648.1"/>
    <property type="molecule type" value="Genomic_DNA"/>
</dbReference>
<gene>
    <name evidence="2" type="ORF">D7X32_16420</name>
</gene>
<feature type="transmembrane region" description="Helical" evidence="1">
    <location>
        <begin position="160"/>
        <end position="183"/>
    </location>
</feature>
<keyword evidence="3" id="KW-1185">Reference proteome</keyword>
<evidence type="ECO:0008006" key="4">
    <source>
        <dbReference type="Google" id="ProtNLM"/>
    </source>
</evidence>
<sequence length="559" mass="61430">MFDDYVWLGVWDNLPQPAPLANTHFDVYRTATGIPEHTAQMSHAGIFPWFVEPGVKLAFFRPLGSALFGLDHLLYNRIAVAYHVHSLLWYVGLVALVAVLFRRILPTGIAGLALLLFAVNGSHGAAVGWLSYRVLLVSMLFGVLGFYLHMEWRERQRKGALAGSLIAFALGLASAETTLIMIPYVLAYEGFAGPGKPSERLKALLPFSALMAAFLTLYKVLGYGAAHQDTHLDLAGAPVQWFLAMFERVPAAIAGLTLSAPNDYILDPSYVPTFQLLGAAGLVFFSLLLWGVWPQVEPAERKTLKWLLVGSFASTWLGSSPLAGARTLIVPSLGVAVALAIIIRTAWKNRALKPRAGAVLVGALAMVVIHIAGAPYVWWQTATLYSQVDALFKRVHDRYSEALDLKELPNQRIVVLNAPNGTVGIYGSVQWWSTGMPLPKNWWVLSYKAGEQHVTRTGPNSLELSLPKGQHYLNILEERIYRGKNWPVKLGQEFDVGGMKARIEEADAEGPTRISFTFDVPLEDPSLKLVQWQNRKVVPWVPPALGGAPSVVNALNITE</sequence>
<feature type="transmembrane region" description="Helical" evidence="1">
    <location>
        <begin position="130"/>
        <end position="148"/>
    </location>
</feature>
<evidence type="ECO:0000313" key="2">
    <source>
        <dbReference type="EMBL" id="RKH02648.1"/>
    </source>
</evidence>
<feature type="transmembrane region" description="Helical" evidence="1">
    <location>
        <begin position="87"/>
        <end position="118"/>
    </location>
</feature>
<proteinExistence type="predicted"/>
<reference evidence="3" key="1">
    <citation type="submission" date="2018-09" db="EMBL/GenBank/DDBJ databases">
        <authorList>
            <person name="Livingstone P.G."/>
            <person name="Whitworth D.E."/>
        </authorList>
    </citation>
    <scope>NUCLEOTIDE SEQUENCE [LARGE SCALE GENOMIC DNA]</scope>
    <source>
        <strain evidence="3">CA043D</strain>
    </source>
</reference>
<feature type="transmembrane region" description="Helical" evidence="1">
    <location>
        <begin position="203"/>
        <end position="221"/>
    </location>
</feature>
<evidence type="ECO:0000313" key="3">
    <source>
        <dbReference type="Proteomes" id="UP000268313"/>
    </source>
</evidence>
<keyword evidence="1" id="KW-1133">Transmembrane helix</keyword>
<feature type="transmembrane region" description="Helical" evidence="1">
    <location>
        <begin position="273"/>
        <end position="292"/>
    </location>
</feature>
<keyword evidence="1" id="KW-0472">Membrane</keyword>
<dbReference type="AlphaFoldDB" id="A0A3A8K2X9"/>
<evidence type="ECO:0000256" key="1">
    <source>
        <dbReference type="SAM" id="Phobius"/>
    </source>
</evidence>
<keyword evidence="1" id="KW-0812">Transmembrane</keyword>
<organism evidence="2 3">
    <name type="scientific">Corallococcus carmarthensis</name>
    <dbReference type="NCBI Taxonomy" id="2316728"/>
    <lineage>
        <taxon>Bacteria</taxon>
        <taxon>Pseudomonadati</taxon>
        <taxon>Myxococcota</taxon>
        <taxon>Myxococcia</taxon>
        <taxon>Myxococcales</taxon>
        <taxon>Cystobacterineae</taxon>
        <taxon>Myxococcaceae</taxon>
        <taxon>Corallococcus</taxon>
    </lineage>
</organism>
<protein>
    <recommendedName>
        <fullName evidence="4">Glycosyltransferase RgtA/B/C/D-like domain-containing protein</fullName>
    </recommendedName>
</protein>
<comment type="caution">
    <text evidence="2">The sequence shown here is derived from an EMBL/GenBank/DDBJ whole genome shotgun (WGS) entry which is preliminary data.</text>
</comment>
<dbReference type="Proteomes" id="UP000268313">
    <property type="component" value="Unassembled WGS sequence"/>
</dbReference>
<name>A0A3A8K2X9_9BACT</name>
<feature type="transmembrane region" description="Helical" evidence="1">
    <location>
        <begin position="328"/>
        <end position="347"/>
    </location>
</feature>
<accession>A0A3A8K2X9</accession>
<feature type="transmembrane region" description="Helical" evidence="1">
    <location>
        <begin position="359"/>
        <end position="379"/>
    </location>
</feature>